<feature type="transmembrane region" description="Helical" evidence="1">
    <location>
        <begin position="54"/>
        <end position="75"/>
    </location>
</feature>
<accession>A0A2Z2MD49</accession>
<dbReference type="EMBL" id="CP014862">
    <property type="protein sequence ID" value="ASJ02535.1"/>
    <property type="molecule type" value="Genomic_DNA"/>
</dbReference>
<dbReference type="Proteomes" id="UP000250179">
    <property type="component" value="Chromosome"/>
</dbReference>
<dbReference type="AlphaFoldDB" id="A0A2Z2MD49"/>
<keyword evidence="1" id="KW-1133">Transmembrane helix</keyword>
<sequence>MVAPGPMNNADFAIIAPYVYTALLLNAALCVLAYREVRAVWEELPPMKWRTISFLLGLMAVLVASLLEFPFIAPLKFGEKSASLFALFLLGMAVGPIEEFSKLLPVKIFHEELWVLWKKAVGTAFFFGLIEAVLYSIVLTVAGEPVMALLRFVLVGFHVALTAISATILLVEGSWGGYIRASVYHSLYDLPVLLFAGGYTGPLLYALMLVGVVAIIAIIVDFALSVKKAGRLKVGEIPGEGFVYPPFGDFDL</sequence>
<evidence type="ECO:0000313" key="3">
    <source>
        <dbReference type="Proteomes" id="UP000250179"/>
    </source>
</evidence>
<evidence type="ECO:0000313" key="2">
    <source>
        <dbReference type="EMBL" id="ASJ02535.1"/>
    </source>
</evidence>
<dbReference type="KEGG" id="tprf:A3L09_04325"/>
<feature type="transmembrane region" description="Helical" evidence="1">
    <location>
        <begin position="148"/>
        <end position="171"/>
    </location>
</feature>
<proteinExistence type="predicted"/>
<gene>
    <name evidence="2" type="ORF">A3L09_04325</name>
</gene>
<keyword evidence="1" id="KW-0472">Membrane</keyword>
<feature type="transmembrane region" description="Helical" evidence="1">
    <location>
        <begin position="121"/>
        <end position="142"/>
    </location>
</feature>
<reference evidence="2 3" key="1">
    <citation type="submission" date="2016-03" db="EMBL/GenBank/DDBJ databases">
        <title>Complete genome sequence of Thermococcus profundus strain DT5432.</title>
        <authorList>
            <person name="Oger P.M."/>
        </authorList>
    </citation>
    <scope>NUCLEOTIDE SEQUENCE [LARGE SCALE GENOMIC DNA]</scope>
    <source>
        <strain evidence="2 3">DT 5432</strain>
    </source>
</reference>
<evidence type="ECO:0000256" key="1">
    <source>
        <dbReference type="SAM" id="Phobius"/>
    </source>
</evidence>
<feature type="transmembrane region" description="Helical" evidence="1">
    <location>
        <begin position="12"/>
        <end position="34"/>
    </location>
</feature>
<keyword evidence="1" id="KW-0812">Transmembrane</keyword>
<feature type="transmembrane region" description="Helical" evidence="1">
    <location>
        <begin position="203"/>
        <end position="224"/>
    </location>
</feature>
<name>A0A2Z2MD49_THEPR</name>
<organism evidence="2 3">
    <name type="scientific">Thermococcus profundus</name>
    <dbReference type="NCBI Taxonomy" id="49899"/>
    <lineage>
        <taxon>Archaea</taxon>
        <taxon>Methanobacteriati</taxon>
        <taxon>Methanobacteriota</taxon>
        <taxon>Thermococci</taxon>
        <taxon>Thermococcales</taxon>
        <taxon>Thermococcaceae</taxon>
        <taxon>Thermococcus</taxon>
    </lineage>
</organism>
<protein>
    <submittedName>
        <fullName evidence="2">Uncharacterized protein</fullName>
    </submittedName>
</protein>
<keyword evidence="3" id="KW-1185">Reference proteome</keyword>